<dbReference type="AlphaFoldDB" id="I4VP47"/>
<protein>
    <submittedName>
        <fullName evidence="4">Low molecular weight heat shock protein</fullName>
    </submittedName>
</protein>
<name>I4VP47_9GAMM</name>
<gene>
    <name evidence="4" type="ORF">UU9_10949</name>
</gene>
<proteinExistence type="inferred from homology"/>
<dbReference type="InterPro" id="IPR002068">
    <property type="entry name" value="A-crystallin/Hsp20_dom"/>
</dbReference>
<dbReference type="CDD" id="cd06464">
    <property type="entry name" value="ACD_sHsps-like"/>
    <property type="match status" value="1"/>
</dbReference>
<sequence length="155" mass="17014">MNLGRHSIWNASNALPEEIRQAFDRFLQPADSDASNVVTSQWAPRVDIREDEQRFVILADIPGVDPAQIEVSMDKGILTIKGEREADLGTEGSEATKGKFTRVERARGAFHRRFALPDSADAEGITANGKLGVLEIVIPKKALATPRRITINTGH</sequence>
<keyword evidence="5" id="KW-1185">Reference proteome</keyword>
<evidence type="ECO:0000256" key="2">
    <source>
        <dbReference type="RuleBase" id="RU003616"/>
    </source>
</evidence>
<reference evidence="4 5" key="1">
    <citation type="journal article" date="2012" name="J. Bacteriol.">
        <title>Genome sequences for six rhodanobacter strains, isolated from soils and the terrestrial subsurface, with variable denitrification capabilities.</title>
        <authorList>
            <person name="Kostka J.E."/>
            <person name="Green S.J."/>
            <person name="Rishishwar L."/>
            <person name="Prakash O."/>
            <person name="Katz L.S."/>
            <person name="Marino-Ramirez L."/>
            <person name="Jordan I.K."/>
            <person name="Munk C."/>
            <person name="Ivanova N."/>
            <person name="Mikhailova N."/>
            <person name="Watson D.B."/>
            <person name="Brown S.D."/>
            <person name="Palumbo A.V."/>
            <person name="Brooks S.C."/>
        </authorList>
    </citation>
    <scope>NUCLEOTIDE SEQUENCE [LARGE SCALE GENOMIC DNA]</scope>
    <source>
        <strain evidence="5">Jip2T</strain>
    </source>
</reference>
<evidence type="ECO:0000256" key="1">
    <source>
        <dbReference type="PROSITE-ProRule" id="PRU00285"/>
    </source>
</evidence>
<accession>I4VP47</accession>
<comment type="caution">
    <text evidence="4">The sequence shown here is derived from an EMBL/GenBank/DDBJ whole genome shotgun (WGS) entry which is preliminary data.</text>
</comment>
<dbReference type="InterPro" id="IPR031107">
    <property type="entry name" value="Small_HSP"/>
</dbReference>
<organism evidence="4 5">
    <name type="scientific">Rhodanobacter fulvus Jip2</name>
    <dbReference type="NCBI Taxonomy" id="1163408"/>
    <lineage>
        <taxon>Bacteria</taxon>
        <taxon>Pseudomonadati</taxon>
        <taxon>Pseudomonadota</taxon>
        <taxon>Gammaproteobacteria</taxon>
        <taxon>Lysobacterales</taxon>
        <taxon>Rhodanobacteraceae</taxon>
        <taxon>Rhodanobacter</taxon>
    </lineage>
</organism>
<dbReference type="STRING" id="1163408.UU9_10949"/>
<dbReference type="RefSeq" id="WP_007081824.1">
    <property type="nucleotide sequence ID" value="NZ_AJXU01000043.1"/>
</dbReference>
<dbReference type="EMBL" id="AJXU01000043">
    <property type="protein sequence ID" value="EIL88988.1"/>
    <property type="molecule type" value="Genomic_DNA"/>
</dbReference>
<keyword evidence="4" id="KW-0346">Stress response</keyword>
<dbReference type="PATRIC" id="fig|1163408.3.peg.2244"/>
<evidence type="ECO:0000259" key="3">
    <source>
        <dbReference type="PROSITE" id="PS01031"/>
    </source>
</evidence>
<evidence type="ECO:0000313" key="4">
    <source>
        <dbReference type="EMBL" id="EIL88988.1"/>
    </source>
</evidence>
<dbReference type="OrthoDB" id="9792695at2"/>
<feature type="domain" description="SHSP" evidence="3">
    <location>
        <begin position="37"/>
        <end position="154"/>
    </location>
</feature>
<dbReference type="PANTHER" id="PTHR11527">
    <property type="entry name" value="HEAT-SHOCK PROTEIN 20 FAMILY MEMBER"/>
    <property type="match status" value="1"/>
</dbReference>
<comment type="similarity">
    <text evidence="1 2">Belongs to the small heat shock protein (HSP20) family.</text>
</comment>
<dbReference type="SUPFAM" id="SSF49764">
    <property type="entry name" value="HSP20-like chaperones"/>
    <property type="match status" value="1"/>
</dbReference>
<dbReference type="Pfam" id="PF00011">
    <property type="entry name" value="HSP20"/>
    <property type="match status" value="1"/>
</dbReference>
<dbReference type="Gene3D" id="2.60.40.790">
    <property type="match status" value="1"/>
</dbReference>
<dbReference type="eggNOG" id="COG0071">
    <property type="taxonomic scope" value="Bacteria"/>
</dbReference>
<dbReference type="PROSITE" id="PS01031">
    <property type="entry name" value="SHSP"/>
    <property type="match status" value="1"/>
</dbReference>
<evidence type="ECO:0000313" key="5">
    <source>
        <dbReference type="Proteomes" id="UP000004210"/>
    </source>
</evidence>
<dbReference type="Proteomes" id="UP000004210">
    <property type="component" value="Unassembled WGS sequence"/>
</dbReference>
<dbReference type="InterPro" id="IPR008978">
    <property type="entry name" value="HSP20-like_chaperone"/>
</dbReference>